<evidence type="ECO:0000259" key="4">
    <source>
        <dbReference type="PROSITE" id="PS51186"/>
    </source>
</evidence>
<dbReference type="InterPro" id="IPR000182">
    <property type="entry name" value="GNAT_dom"/>
</dbReference>
<evidence type="ECO:0000256" key="1">
    <source>
        <dbReference type="ARBA" id="ARBA00022679"/>
    </source>
</evidence>
<dbReference type="GO" id="GO:0008999">
    <property type="term" value="F:protein-N-terminal-alanine acetyltransferase activity"/>
    <property type="evidence" value="ECO:0007669"/>
    <property type="project" value="TreeGrafter"/>
</dbReference>
<dbReference type="RefSeq" id="WP_162361970.1">
    <property type="nucleotide sequence ID" value="NZ_CP047591.1"/>
</dbReference>
<dbReference type="KEGG" id="amic:Ami3637_07125"/>
<name>A0A6P1MC36_9FIRM</name>
<dbReference type="AlphaFoldDB" id="A0A6P1MC36"/>
<gene>
    <name evidence="5" type="ORF">Ami3637_07125</name>
</gene>
<evidence type="ECO:0000256" key="3">
    <source>
        <dbReference type="ARBA" id="ARBA00038502"/>
    </source>
</evidence>
<accession>A0A6P1MC36</accession>
<sequence length="179" mass="20244">MLQLLETERLILRPFTRDDAEGLFAYASNPNVGPHAGWKPHADVQESQKIIDELFLVNQVWALIDKTSGKLIGSIGLEPDKRRPGIASKELGYSLAEEFWGKGLMTEAAKEIIRYAFEVMNLDILAICTGLTNERSASVIDKCGFKYEGTERYCYKIYDGSVRSSRCFSLLKTEWEALR</sequence>
<protein>
    <submittedName>
        <fullName evidence="5">GNAT family N-acetyltransferase</fullName>
    </submittedName>
</protein>
<keyword evidence="2" id="KW-0012">Acyltransferase</keyword>
<dbReference type="Proteomes" id="UP000463883">
    <property type="component" value="Chromosome"/>
</dbReference>
<dbReference type="InterPro" id="IPR016181">
    <property type="entry name" value="Acyl_CoA_acyltransferase"/>
</dbReference>
<comment type="similarity">
    <text evidence="3">Belongs to the acetyltransferase family. RimJ subfamily.</text>
</comment>
<dbReference type="GO" id="GO:0005737">
    <property type="term" value="C:cytoplasm"/>
    <property type="evidence" value="ECO:0007669"/>
    <property type="project" value="TreeGrafter"/>
</dbReference>
<dbReference type="PANTHER" id="PTHR43792">
    <property type="entry name" value="GNAT FAMILY, PUTATIVE (AFU_ORTHOLOGUE AFUA_3G00765)-RELATED-RELATED"/>
    <property type="match status" value="1"/>
</dbReference>
<dbReference type="EMBL" id="CP047591">
    <property type="protein sequence ID" value="QHI72200.1"/>
    <property type="molecule type" value="Genomic_DNA"/>
</dbReference>
<dbReference type="PANTHER" id="PTHR43792:SF8">
    <property type="entry name" value="[RIBOSOMAL PROTEIN US5]-ALANINE N-ACETYLTRANSFERASE"/>
    <property type="match status" value="1"/>
</dbReference>
<dbReference type="Gene3D" id="3.40.630.30">
    <property type="match status" value="1"/>
</dbReference>
<proteinExistence type="inferred from homology"/>
<evidence type="ECO:0000313" key="5">
    <source>
        <dbReference type="EMBL" id="QHI72200.1"/>
    </source>
</evidence>
<evidence type="ECO:0000256" key="2">
    <source>
        <dbReference type="ARBA" id="ARBA00023315"/>
    </source>
</evidence>
<keyword evidence="6" id="KW-1185">Reference proteome</keyword>
<organism evidence="5 6">
    <name type="scientific">Aminipila terrae</name>
    <dbReference type="NCBI Taxonomy" id="2697030"/>
    <lineage>
        <taxon>Bacteria</taxon>
        <taxon>Bacillati</taxon>
        <taxon>Bacillota</taxon>
        <taxon>Clostridia</taxon>
        <taxon>Peptostreptococcales</taxon>
        <taxon>Anaerovoracaceae</taxon>
        <taxon>Aminipila</taxon>
    </lineage>
</organism>
<dbReference type="Pfam" id="PF13302">
    <property type="entry name" value="Acetyltransf_3"/>
    <property type="match status" value="1"/>
</dbReference>
<reference evidence="5 6" key="1">
    <citation type="submission" date="2020-01" db="EMBL/GenBank/DDBJ databases">
        <title>Genomic analysis of Aminipila sp. CBA3637.</title>
        <authorList>
            <person name="Kim Y.B."/>
            <person name="Roh S.W."/>
        </authorList>
    </citation>
    <scope>NUCLEOTIDE SEQUENCE [LARGE SCALE GENOMIC DNA]</scope>
    <source>
        <strain evidence="5 6">CBA3637</strain>
    </source>
</reference>
<dbReference type="InterPro" id="IPR051531">
    <property type="entry name" value="N-acetyltransferase"/>
</dbReference>
<dbReference type="SUPFAM" id="SSF55729">
    <property type="entry name" value="Acyl-CoA N-acyltransferases (Nat)"/>
    <property type="match status" value="1"/>
</dbReference>
<dbReference type="PROSITE" id="PS51186">
    <property type="entry name" value="GNAT"/>
    <property type="match status" value="1"/>
</dbReference>
<evidence type="ECO:0000313" key="6">
    <source>
        <dbReference type="Proteomes" id="UP000463883"/>
    </source>
</evidence>
<feature type="domain" description="N-acetyltransferase" evidence="4">
    <location>
        <begin position="10"/>
        <end position="161"/>
    </location>
</feature>
<keyword evidence="1 5" id="KW-0808">Transferase</keyword>